<dbReference type="RefSeq" id="WP_183961994.1">
    <property type="nucleotide sequence ID" value="NZ_JACHHP010000006.1"/>
</dbReference>
<evidence type="ECO:0000256" key="1">
    <source>
        <dbReference type="ARBA" id="ARBA00022679"/>
    </source>
</evidence>
<dbReference type="CDD" id="cd06422">
    <property type="entry name" value="NTP_transferase_like_1"/>
    <property type="match status" value="1"/>
</dbReference>
<comment type="caution">
    <text evidence="4">The sequence shown here is derived from an EMBL/GenBank/DDBJ whole genome shotgun (WGS) entry which is preliminary data.</text>
</comment>
<dbReference type="AlphaFoldDB" id="A0A7W8D8A0"/>
<dbReference type="InterPro" id="IPR029044">
    <property type="entry name" value="Nucleotide-diphossugar_trans"/>
</dbReference>
<dbReference type="GO" id="GO:0016779">
    <property type="term" value="F:nucleotidyltransferase activity"/>
    <property type="evidence" value="ECO:0007669"/>
    <property type="project" value="UniProtKB-KW"/>
</dbReference>
<keyword evidence="1 4" id="KW-0808">Transferase</keyword>
<keyword evidence="5" id="KW-1185">Reference proteome</keyword>
<dbReference type="Gene3D" id="3.90.550.10">
    <property type="entry name" value="Spore Coat Polysaccharide Biosynthesis Protein SpsA, Chain A"/>
    <property type="match status" value="1"/>
</dbReference>
<dbReference type="NCBIfam" id="NF045761">
    <property type="entry name" value="NAMPUrTaseMurU"/>
    <property type="match status" value="1"/>
</dbReference>
<gene>
    <name evidence="4" type="ORF">HNQ52_003026</name>
</gene>
<dbReference type="Pfam" id="PF00483">
    <property type="entry name" value="NTP_transferase"/>
    <property type="match status" value="1"/>
</dbReference>
<organism evidence="4 5">
    <name type="scientific">Chiayiivirga flava</name>
    <dbReference type="NCBI Taxonomy" id="659595"/>
    <lineage>
        <taxon>Bacteria</taxon>
        <taxon>Pseudomonadati</taxon>
        <taxon>Pseudomonadota</taxon>
        <taxon>Gammaproteobacteria</taxon>
        <taxon>Lysobacterales</taxon>
        <taxon>Lysobacteraceae</taxon>
        <taxon>Chiayiivirga</taxon>
    </lineage>
</organism>
<evidence type="ECO:0000256" key="2">
    <source>
        <dbReference type="ARBA" id="ARBA00022695"/>
    </source>
</evidence>
<name>A0A7W8D8A0_9GAMM</name>
<feature type="domain" description="Nucleotidyl transferase" evidence="3">
    <location>
        <begin position="2"/>
        <end position="117"/>
    </location>
</feature>
<dbReference type="EC" id="2.7.7.-" evidence="4"/>
<dbReference type="EMBL" id="JACHHP010000006">
    <property type="protein sequence ID" value="MBB5209457.1"/>
    <property type="molecule type" value="Genomic_DNA"/>
</dbReference>
<dbReference type="InterPro" id="IPR005835">
    <property type="entry name" value="NTP_transferase_dom"/>
</dbReference>
<proteinExistence type="predicted"/>
<accession>A0A7W8D8A0</accession>
<evidence type="ECO:0000313" key="4">
    <source>
        <dbReference type="EMBL" id="MBB5209457.1"/>
    </source>
</evidence>
<dbReference type="InterPro" id="IPR054790">
    <property type="entry name" value="MurU"/>
</dbReference>
<sequence>MKALVLAAGKGERLRPLTLHTPKPLLEVRGRRLIEHHLEKLAACGVRDVVVNTSWLAEQFAPTLGDGSRWNLRIVYSFEGAEPLETGGGILNALPLLGDAPFLLVNGDVYTDIDFATLPPAPEGVAHLVMIDNPAHNPAGDFVLRDDGLLDGDATHPRLTYSGVGVFDPALFARWRDTLGPMPHPGCVPRFRLAPLLRAAMRSGRVRGEQFRGAWTDVGTPERLEALRRSL</sequence>
<dbReference type="PANTHER" id="PTHR43584:SF8">
    <property type="entry name" value="N-ACETYLMURAMATE ALPHA-1-PHOSPHATE URIDYLYLTRANSFERASE"/>
    <property type="match status" value="1"/>
</dbReference>
<reference evidence="4 5" key="1">
    <citation type="submission" date="2020-08" db="EMBL/GenBank/DDBJ databases">
        <title>Genomic Encyclopedia of Type Strains, Phase IV (KMG-IV): sequencing the most valuable type-strain genomes for metagenomic binning, comparative biology and taxonomic classification.</title>
        <authorList>
            <person name="Goeker M."/>
        </authorList>
    </citation>
    <scope>NUCLEOTIDE SEQUENCE [LARGE SCALE GENOMIC DNA]</scope>
    <source>
        <strain evidence="4 5">DSM 24163</strain>
    </source>
</reference>
<evidence type="ECO:0000259" key="3">
    <source>
        <dbReference type="Pfam" id="PF00483"/>
    </source>
</evidence>
<evidence type="ECO:0000313" key="5">
    <source>
        <dbReference type="Proteomes" id="UP000521199"/>
    </source>
</evidence>
<dbReference type="Proteomes" id="UP000521199">
    <property type="component" value="Unassembled WGS sequence"/>
</dbReference>
<keyword evidence="2 4" id="KW-0548">Nucleotidyltransferase</keyword>
<dbReference type="InterPro" id="IPR050065">
    <property type="entry name" value="GlmU-like"/>
</dbReference>
<dbReference type="PANTHER" id="PTHR43584">
    <property type="entry name" value="NUCLEOTIDYL TRANSFERASE"/>
    <property type="match status" value="1"/>
</dbReference>
<protein>
    <submittedName>
        <fullName evidence="4">MurNAc alpha-1-phosphate uridylyltransferase</fullName>
        <ecNumber evidence="4">2.7.7.-</ecNumber>
    </submittedName>
</protein>
<dbReference type="SUPFAM" id="SSF53448">
    <property type="entry name" value="Nucleotide-diphospho-sugar transferases"/>
    <property type="match status" value="1"/>
</dbReference>